<protein>
    <recommendedName>
        <fullName evidence="6">Hydrolase</fullName>
    </recommendedName>
</protein>
<dbReference type="RefSeq" id="WP_184964520.1">
    <property type="nucleotide sequence ID" value="NZ_JACHIN010000006.1"/>
</dbReference>
<proteinExistence type="predicted"/>
<gene>
    <name evidence="4" type="ORF">HNR40_004610</name>
</gene>
<dbReference type="GO" id="GO:0005975">
    <property type="term" value="P:carbohydrate metabolic process"/>
    <property type="evidence" value="ECO:0007669"/>
    <property type="project" value="InterPro"/>
</dbReference>
<dbReference type="SMART" id="SM01067">
    <property type="entry name" value="CBM_3"/>
    <property type="match status" value="1"/>
</dbReference>
<dbReference type="InterPro" id="IPR036966">
    <property type="entry name" value="CBM3_sf"/>
</dbReference>
<dbReference type="Gene3D" id="2.60.40.710">
    <property type="entry name" value="Endoglucanase-like"/>
    <property type="match status" value="1"/>
</dbReference>
<dbReference type="InterPro" id="IPR000757">
    <property type="entry name" value="Beta-glucanase-like"/>
</dbReference>
<sequence>MMKHLLVAMAVLGTLAVPAQATAAPAVRLQYYTTAPQPAAPQAEPIFNLVNSGTTTLQLRDLKIRYYFTGSGPHVFACSWARVGCSQVTGTFGNGHLELGFRGGTLGAGAQTQVEVRFYRADWQSFSQSDDYSFGAVSAYTDWPKATVHRSGTLMWGDPPPTSGPAGVLFDDFAYTNADDPLIAARNWTVRTNPGGPGVPGATWPKGNVTFPTADGAKVMQLKATNDGVNITQSEMLHQRKFFEGTYAARVKFSDAPTTGADGDETVQTFFTITPLDAPMDPNYGELDFEYLPNGGWGLTGPLMYMTSWETYQPDPWLADNTSTFVNSSHAGWHDLVVQVSGGTLRYYVDGRLAAEHGGKYYPETPMSINFNHWFITAGQTGTARTWIQQVDWVYHSKNEVVSPAEVSSRVAGYRAGNVTWQDTI</sequence>
<dbReference type="InterPro" id="IPR008965">
    <property type="entry name" value="CBM2/CBM3_carb-bd_dom_sf"/>
</dbReference>
<feature type="domain" description="GH16" evidence="3">
    <location>
        <begin position="121"/>
        <end position="402"/>
    </location>
</feature>
<evidence type="ECO:0000259" key="2">
    <source>
        <dbReference type="PROSITE" id="PS51172"/>
    </source>
</evidence>
<comment type="caution">
    <text evidence="4">The sequence shown here is derived from an EMBL/GenBank/DDBJ whole genome shotgun (WGS) entry which is preliminary data.</text>
</comment>
<dbReference type="SUPFAM" id="SSF49899">
    <property type="entry name" value="Concanavalin A-like lectins/glucanases"/>
    <property type="match status" value="1"/>
</dbReference>
<reference evidence="4 5" key="1">
    <citation type="submission" date="2020-08" db="EMBL/GenBank/DDBJ databases">
        <title>Genomic Encyclopedia of Type Strains, Phase IV (KMG-IV): sequencing the most valuable type-strain genomes for metagenomic binning, comparative biology and taxonomic classification.</title>
        <authorList>
            <person name="Goeker M."/>
        </authorList>
    </citation>
    <scope>NUCLEOTIDE SEQUENCE [LARGE SCALE GENOMIC DNA]</scope>
    <source>
        <strain evidence="4 5">DSM 45385</strain>
    </source>
</reference>
<dbReference type="EMBL" id="JACHIN010000006">
    <property type="protein sequence ID" value="MBB5079124.1"/>
    <property type="molecule type" value="Genomic_DNA"/>
</dbReference>
<feature type="chain" id="PRO_5030545706" description="Hydrolase" evidence="1">
    <location>
        <begin position="24"/>
        <end position="425"/>
    </location>
</feature>
<keyword evidence="5" id="KW-1185">Reference proteome</keyword>
<name>A0A7W8A413_9ACTN</name>
<accession>A0A7W8A413</accession>
<dbReference type="SUPFAM" id="SSF49384">
    <property type="entry name" value="Carbohydrate-binding domain"/>
    <property type="match status" value="1"/>
</dbReference>
<dbReference type="CDD" id="cd00413">
    <property type="entry name" value="Glyco_hydrolase_16"/>
    <property type="match status" value="1"/>
</dbReference>
<dbReference type="PROSITE" id="PS51762">
    <property type="entry name" value="GH16_2"/>
    <property type="match status" value="1"/>
</dbReference>
<dbReference type="Pfam" id="PF00942">
    <property type="entry name" value="CBM_3"/>
    <property type="match status" value="1"/>
</dbReference>
<evidence type="ECO:0000256" key="1">
    <source>
        <dbReference type="SAM" id="SignalP"/>
    </source>
</evidence>
<dbReference type="AlphaFoldDB" id="A0A7W8A413"/>
<feature type="signal peptide" evidence="1">
    <location>
        <begin position="1"/>
        <end position="23"/>
    </location>
</feature>
<dbReference type="PROSITE" id="PS51172">
    <property type="entry name" value="CBM3"/>
    <property type="match status" value="1"/>
</dbReference>
<evidence type="ECO:0000313" key="4">
    <source>
        <dbReference type="EMBL" id="MBB5079124.1"/>
    </source>
</evidence>
<dbReference type="Gene3D" id="2.60.120.200">
    <property type="match status" value="1"/>
</dbReference>
<evidence type="ECO:0000259" key="3">
    <source>
        <dbReference type="PROSITE" id="PS51762"/>
    </source>
</evidence>
<dbReference type="GO" id="GO:0004553">
    <property type="term" value="F:hydrolase activity, hydrolyzing O-glycosyl compounds"/>
    <property type="evidence" value="ECO:0007669"/>
    <property type="project" value="InterPro"/>
</dbReference>
<evidence type="ECO:0000313" key="5">
    <source>
        <dbReference type="Proteomes" id="UP000568380"/>
    </source>
</evidence>
<dbReference type="InterPro" id="IPR001956">
    <property type="entry name" value="CBM3"/>
</dbReference>
<dbReference type="GO" id="GO:0030248">
    <property type="term" value="F:cellulose binding"/>
    <property type="evidence" value="ECO:0007669"/>
    <property type="project" value="InterPro"/>
</dbReference>
<organism evidence="4 5">
    <name type="scientific">Nonomuraea endophytica</name>
    <dbReference type="NCBI Taxonomy" id="714136"/>
    <lineage>
        <taxon>Bacteria</taxon>
        <taxon>Bacillati</taxon>
        <taxon>Actinomycetota</taxon>
        <taxon>Actinomycetes</taxon>
        <taxon>Streptosporangiales</taxon>
        <taxon>Streptosporangiaceae</taxon>
        <taxon>Nonomuraea</taxon>
    </lineage>
</organism>
<keyword evidence="1" id="KW-0732">Signal</keyword>
<dbReference type="InterPro" id="IPR013320">
    <property type="entry name" value="ConA-like_dom_sf"/>
</dbReference>
<dbReference type="Proteomes" id="UP000568380">
    <property type="component" value="Unassembled WGS sequence"/>
</dbReference>
<evidence type="ECO:0008006" key="6">
    <source>
        <dbReference type="Google" id="ProtNLM"/>
    </source>
</evidence>
<feature type="domain" description="CBM3" evidence="2">
    <location>
        <begin position="23"/>
        <end position="161"/>
    </location>
</feature>